<dbReference type="PANTHER" id="PTHR37540">
    <property type="entry name" value="TRANSCRIPTION FACTOR (ACR-2), PUTATIVE-RELATED-RELATED"/>
    <property type="match status" value="1"/>
</dbReference>
<evidence type="ECO:0000256" key="1">
    <source>
        <dbReference type="SAM" id="MobiDB-lite"/>
    </source>
</evidence>
<dbReference type="PANTHER" id="PTHR37540:SF5">
    <property type="entry name" value="TRANSCRIPTION FACTOR DOMAIN-CONTAINING PROTEIN"/>
    <property type="match status" value="1"/>
</dbReference>
<keyword evidence="3" id="KW-1185">Reference proteome</keyword>
<gene>
    <name evidence="2" type="ORF">EYC84_008255</name>
</gene>
<organism evidence="2 3">
    <name type="scientific">Monilinia fructicola</name>
    <name type="common">Brown rot fungus</name>
    <name type="synonym">Ciboria fructicola</name>
    <dbReference type="NCBI Taxonomy" id="38448"/>
    <lineage>
        <taxon>Eukaryota</taxon>
        <taxon>Fungi</taxon>
        <taxon>Dikarya</taxon>
        <taxon>Ascomycota</taxon>
        <taxon>Pezizomycotina</taxon>
        <taxon>Leotiomycetes</taxon>
        <taxon>Helotiales</taxon>
        <taxon>Sclerotiniaceae</taxon>
        <taxon>Monilinia</taxon>
    </lineage>
</organism>
<dbReference type="EMBL" id="VICG01000010">
    <property type="protein sequence ID" value="KAA8567797.1"/>
    <property type="molecule type" value="Genomic_DNA"/>
</dbReference>
<evidence type="ECO:0000313" key="3">
    <source>
        <dbReference type="Proteomes" id="UP000322873"/>
    </source>
</evidence>
<dbReference type="AlphaFoldDB" id="A0A5M9JGB6"/>
<proteinExistence type="predicted"/>
<dbReference type="Proteomes" id="UP000322873">
    <property type="component" value="Unassembled WGS sequence"/>
</dbReference>
<feature type="region of interest" description="Disordered" evidence="1">
    <location>
        <begin position="103"/>
        <end position="128"/>
    </location>
</feature>
<evidence type="ECO:0000313" key="2">
    <source>
        <dbReference type="EMBL" id="KAA8567797.1"/>
    </source>
</evidence>
<accession>A0A5M9JGB6</accession>
<dbReference type="VEuPathDB" id="FungiDB:MFRU_010g00990"/>
<name>A0A5M9JGB6_MONFR</name>
<comment type="caution">
    <text evidence="2">The sequence shown here is derived from an EMBL/GenBank/DDBJ whole genome shotgun (WGS) entry which is preliminary data.</text>
</comment>
<reference evidence="2 3" key="1">
    <citation type="submission" date="2019-06" db="EMBL/GenBank/DDBJ databases">
        <title>Genome Sequence of the Brown Rot Fungal Pathogen Monilinia fructicola.</title>
        <authorList>
            <person name="De Miccolis Angelini R.M."/>
            <person name="Landi L."/>
            <person name="Abate D."/>
            <person name="Pollastro S."/>
            <person name="Romanazzi G."/>
            <person name="Faretra F."/>
        </authorList>
    </citation>
    <scope>NUCLEOTIDE SEQUENCE [LARGE SCALE GENOMIC DNA]</scope>
    <source>
        <strain evidence="2 3">Mfrc123</strain>
    </source>
</reference>
<feature type="region of interest" description="Disordered" evidence="1">
    <location>
        <begin position="140"/>
        <end position="181"/>
    </location>
</feature>
<feature type="compositionally biased region" description="Polar residues" evidence="1">
    <location>
        <begin position="140"/>
        <end position="150"/>
    </location>
</feature>
<feature type="region of interest" description="Disordered" evidence="1">
    <location>
        <begin position="40"/>
        <end position="63"/>
    </location>
</feature>
<protein>
    <submittedName>
        <fullName evidence="2">Uncharacterized protein</fullName>
    </submittedName>
</protein>
<feature type="compositionally biased region" description="Basic and acidic residues" evidence="1">
    <location>
        <begin position="151"/>
        <end position="165"/>
    </location>
</feature>
<sequence>MRPNIDEAGGWEPQVHDNDTLVSRSIPISRTNFERTTRNELPMLGPEGHLPTDYEKSPVSGEAELNPGKAAEFTFVQVENKRGPRTAARSHVMREFWREKRLQKVQKPGATRKRELYNSKPKNSKRGALRDVDCCQSISGNTRDNLGSDINTREVDEATNREAPRTKLAQPKLEEPPNPGTLPERFSKYIQTMVPLSRTGIADVDPFSRLNVGEGPEIQKLLHHYCWITASCMDREAASTDFRRVGWLFSKVVWLDPTPGHVFMGFTIHHIARLHGQKEPPIAIKHKMEGMRAINERLDDPAEALSDGNIGAVANFTSHELLSGNPEDFSIHMNGLDQMVKCRGGLAAFSGNRPLQLVVESLDLCRAYIRISRPTYSMYDANSTENLTKTSSLGTSTIQYEVAKMQARNEFCADFIRMVDGLEKATAVVKDAASKIISQEQWNKFSDRIFSAAIGMSWLHPTEQVIDERRNSIWRCFRLASLVYLQVALHDLFTTAQPKGQDFQACKCLLLDTTTDWGRAIEMLARVILRGERSKTERHRRAWYVANAMIELQDFALETWRMAESTLFSYLGSLPGKIEGGSSRPPTMALSSSLDICSGYYNSDGGKGGLELFCD</sequence>